<comment type="caution">
    <text evidence="1">The sequence shown here is derived from an EMBL/GenBank/DDBJ whole genome shotgun (WGS) entry which is preliminary data.</text>
</comment>
<keyword evidence="4" id="KW-1185">Reference proteome</keyword>
<accession>A0A814RLF3</accession>
<evidence type="ECO:0000313" key="3">
    <source>
        <dbReference type="Proteomes" id="UP000663854"/>
    </source>
</evidence>
<organism evidence="1 3">
    <name type="scientific">Rotaria sordida</name>
    <dbReference type="NCBI Taxonomy" id="392033"/>
    <lineage>
        <taxon>Eukaryota</taxon>
        <taxon>Metazoa</taxon>
        <taxon>Spiralia</taxon>
        <taxon>Gnathifera</taxon>
        <taxon>Rotifera</taxon>
        <taxon>Eurotatoria</taxon>
        <taxon>Bdelloidea</taxon>
        <taxon>Philodinida</taxon>
        <taxon>Philodinidae</taxon>
        <taxon>Rotaria</taxon>
    </lineage>
</organism>
<dbReference type="PANTHER" id="PTHR21696:SF2">
    <property type="entry name" value="PROTEIN UNC-79 HOMOLOG"/>
    <property type="match status" value="1"/>
</dbReference>
<proteinExistence type="predicted"/>
<evidence type="ECO:0000313" key="1">
    <source>
        <dbReference type="EMBL" id="CAF1134849.1"/>
    </source>
</evidence>
<name>A0A814RLF3_9BILA</name>
<dbReference type="Proteomes" id="UP000663854">
    <property type="component" value="Unassembled WGS sequence"/>
</dbReference>
<dbReference type="AlphaFoldDB" id="A0A814RLF3"/>
<protein>
    <submittedName>
        <fullName evidence="1">Uncharacterized protein</fullName>
    </submittedName>
</protein>
<dbReference type="EMBL" id="CAJNOL010001440">
    <property type="protein sequence ID" value="CAF1360146.1"/>
    <property type="molecule type" value="Genomic_DNA"/>
</dbReference>
<evidence type="ECO:0000313" key="4">
    <source>
        <dbReference type="Proteomes" id="UP000663870"/>
    </source>
</evidence>
<gene>
    <name evidence="2" type="ORF">JXQ802_LOCUS32578</name>
    <name evidence="1" type="ORF">PYM288_LOCUS21404</name>
</gene>
<dbReference type="EMBL" id="CAJNOH010000842">
    <property type="protein sequence ID" value="CAF1134849.1"/>
    <property type="molecule type" value="Genomic_DNA"/>
</dbReference>
<dbReference type="InterPro" id="IPR024855">
    <property type="entry name" value="UNC79"/>
</dbReference>
<dbReference type="Proteomes" id="UP000663870">
    <property type="component" value="Unassembled WGS sequence"/>
</dbReference>
<reference evidence="1" key="1">
    <citation type="submission" date="2021-02" db="EMBL/GenBank/DDBJ databases">
        <authorList>
            <person name="Nowell W R."/>
        </authorList>
    </citation>
    <scope>NUCLEOTIDE SEQUENCE</scope>
</reference>
<evidence type="ECO:0000313" key="2">
    <source>
        <dbReference type="EMBL" id="CAF1360146.1"/>
    </source>
</evidence>
<sequence>MIPTEKLTELDVKDIKRTKELSHIVYSDEREESPLKIPKVTPLSSSTLASLRGTPTDGKLKPNYYSKKSKYKDDSNVQLPTGSTRTPLSQGHLKTSRITSSVLSEAVLKCDKCRQPIECISYCIIVCGTLVHHEPAITALLLMDIIETIGRVAASHRYAWQENSTVVALANSTSTAQQFIHCAFQQ</sequence>
<dbReference type="PANTHER" id="PTHR21696">
    <property type="entry name" value="PROTEIN UNC-79 HOMOLOG"/>
    <property type="match status" value="1"/>
</dbReference>